<dbReference type="InterPro" id="IPR052265">
    <property type="entry name" value="Gamma-CA"/>
</dbReference>
<dbReference type="EMBL" id="AP018174">
    <property type="protein sequence ID" value="BAY19199.1"/>
    <property type="molecule type" value="Genomic_DNA"/>
</dbReference>
<name>A0A1Z4GNY5_9CYAN</name>
<proteinExistence type="predicted"/>
<dbReference type="Proteomes" id="UP000218287">
    <property type="component" value="Chromosome"/>
</dbReference>
<feature type="chain" id="PRO_5013346192" evidence="1">
    <location>
        <begin position="32"/>
        <end position="427"/>
    </location>
</feature>
<dbReference type="OrthoDB" id="9803036at2"/>
<evidence type="ECO:0000313" key="2">
    <source>
        <dbReference type="EMBL" id="BAY19199.1"/>
    </source>
</evidence>
<organism evidence="2 3">
    <name type="scientific">Anabaenopsis circularis NIES-21</name>
    <dbReference type="NCBI Taxonomy" id="1085406"/>
    <lineage>
        <taxon>Bacteria</taxon>
        <taxon>Bacillati</taxon>
        <taxon>Cyanobacteriota</taxon>
        <taxon>Cyanophyceae</taxon>
        <taxon>Nostocales</taxon>
        <taxon>Nodulariaceae</taxon>
        <taxon>Anabaenopsis</taxon>
    </lineage>
</organism>
<evidence type="ECO:0000313" key="3">
    <source>
        <dbReference type="Proteomes" id="UP000218287"/>
    </source>
</evidence>
<accession>A0A1Z4GNY5</accession>
<keyword evidence="1" id="KW-0732">Signal</keyword>
<dbReference type="PANTHER" id="PTHR43360">
    <property type="entry name" value="CARBON DIOXIDE CONCENTRATING MECHANISM PROTEIN CCMM"/>
    <property type="match status" value="1"/>
</dbReference>
<protein>
    <submittedName>
        <fullName evidence="2">Carbon dioxide concentrating mechanism protein CcmM</fullName>
    </submittedName>
</protein>
<dbReference type="InterPro" id="IPR011004">
    <property type="entry name" value="Trimer_LpxA-like_sf"/>
</dbReference>
<sequence>MFKPRKICSVLTTIILAFAIATQIYIQPALASGGTTCNPTTINLPICPSAAPSESASFVDPTATITNPTNITLGEKVYIAPFSELNATNAPISIDAGSNIQDQVKIIASGTGVEIGEHVIMAHMATIKGAAKIGTQGSTGPFTDPVTNTQFSNTIPEIFLAFNCEIDGATVERNTVVNFLARVGPGVTLPAGKVVLPGKNVTTNLQASSGTLGKVANLTQADVALMEGIIEVNEAFAKGYTDLARTDSTNVTGINYAPDTSFNSGGLPQIGGSQTRDPNFRNRIIGNINLQDSLATLNNKIGNRISLRADEGEPFNVGQIAGMANDVVFHALETTSLTLGNGIGYGPRALVHGGRQVINGVANGPETSVGDAVGLGPNSVIFRASIGNKSALGQRSAVFNSTIAPRTAIASRTIYADNGSLILPVEW</sequence>
<evidence type="ECO:0000256" key="1">
    <source>
        <dbReference type="SAM" id="SignalP"/>
    </source>
</evidence>
<keyword evidence="3" id="KW-1185">Reference proteome</keyword>
<dbReference type="AlphaFoldDB" id="A0A1Z4GNY5"/>
<reference evidence="2 3" key="1">
    <citation type="submission" date="2017-06" db="EMBL/GenBank/DDBJ databases">
        <title>Genome sequencing of cyanobaciteial culture collection at National Institute for Environmental Studies (NIES).</title>
        <authorList>
            <person name="Hirose Y."/>
            <person name="Shimura Y."/>
            <person name="Fujisawa T."/>
            <person name="Nakamura Y."/>
            <person name="Kawachi M."/>
        </authorList>
    </citation>
    <scope>NUCLEOTIDE SEQUENCE [LARGE SCALE GENOMIC DNA]</scope>
    <source>
        <strain evidence="2 3">NIES-21</strain>
    </source>
</reference>
<feature type="signal peptide" evidence="1">
    <location>
        <begin position="1"/>
        <end position="31"/>
    </location>
</feature>
<dbReference type="Gene3D" id="2.160.10.10">
    <property type="entry name" value="Hexapeptide repeat proteins"/>
    <property type="match status" value="2"/>
</dbReference>
<dbReference type="GO" id="GO:0043886">
    <property type="term" value="F:structural constituent of carboxysome shell"/>
    <property type="evidence" value="ECO:0007669"/>
    <property type="project" value="UniProtKB-ARBA"/>
</dbReference>
<dbReference type="SUPFAM" id="SSF51161">
    <property type="entry name" value="Trimeric LpxA-like enzymes"/>
    <property type="match status" value="2"/>
</dbReference>
<gene>
    <name evidence="2" type="primary">ccmM</name>
    <name evidence="2" type="ORF">NIES21_50590</name>
</gene>
<dbReference type="PANTHER" id="PTHR43360:SF1">
    <property type="entry name" value="CARBOXYSOME ASSEMBLY PROTEIN CCMM"/>
    <property type="match status" value="1"/>
</dbReference>
<dbReference type="GO" id="GO:0031470">
    <property type="term" value="C:carboxysome"/>
    <property type="evidence" value="ECO:0007669"/>
    <property type="project" value="UniProtKB-ARBA"/>
</dbReference>